<proteinExistence type="predicted"/>
<protein>
    <submittedName>
        <fullName evidence="1">Uncharacterized protein</fullName>
    </submittedName>
</protein>
<evidence type="ECO:0000313" key="1">
    <source>
        <dbReference type="EMBL" id="SJL05607.1"/>
    </source>
</evidence>
<name>A0A284RA34_ARMOS</name>
<organism evidence="1 2">
    <name type="scientific">Armillaria ostoyae</name>
    <name type="common">Armillaria root rot fungus</name>
    <dbReference type="NCBI Taxonomy" id="47428"/>
    <lineage>
        <taxon>Eukaryota</taxon>
        <taxon>Fungi</taxon>
        <taxon>Dikarya</taxon>
        <taxon>Basidiomycota</taxon>
        <taxon>Agaricomycotina</taxon>
        <taxon>Agaricomycetes</taxon>
        <taxon>Agaricomycetidae</taxon>
        <taxon>Agaricales</taxon>
        <taxon>Marasmiineae</taxon>
        <taxon>Physalacriaceae</taxon>
        <taxon>Armillaria</taxon>
    </lineage>
</organism>
<sequence>MVSFLSESSLQSLEVPHLLEDSHEPQFEVPLNELGSLHDAVEPFTKAIMRSGNASVRLHCTVPTWCPSSDICLDLHDLHDLRSRCLLFIHDLLQALRSSGVHASYSLAPSNSSLCLVCASPPDLKGSQVTSFVVDILQHTKLSKRFFGSTSFPSRLPTDDYRDRENVILADLKSCPSLIIT</sequence>
<accession>A0A284RA34</accession>
<dbReference type="AlphaFoldDB" id="A0A284RA34"/>
<gene>
    <name evidence="1" type="ORF">ARMOST_08962</name>
</gene>
<keyword evidence="2" id="KW-1185">Reference proteome</keyword>
<dbReference type="Proteomes" id="UP000219338">
    <property type="component" value="Unassembled WGS sequence"/>
</dbReference>
<evidence type="ECO:0000313" key="2">
    <source>
        <dbReference type="Proteomes" id="UP000219338"/>
    </source>
</evidence>
<dbReference type="OrthoDB" id="3143640at2759"/>
<dbReference type="EMBL" id="FUEG01000006">
    <property type="protein sequence ID" value="SJL05607.1"/>
    <property type="molecule type" value="Genomic_DNA"/>
</dbReference>
<reference evidence="2" key="1">
    <citation type="journal article" date="2017" name="Nat. Ecol. Evol.">
        <title>Genome expansion and lineage-specific genetic innovations in the forest pathogenic fungi Armillaria.</title>
        <authorList>
            <person name="Sipos G."/>
            <person name="Prasanna A.N."/>
            <person name="Walter M.C."/>
            <person name="O'Connor E."/>
            <person name="Balint B."/>
            <person name="Krizsan K."/>
            <person name="Kiss B."/>
            <person name="Hess J."/>
            <person name="Varga T."/>
            <person name="Slot J."/>
            <person name="Riley R."/>
            <person name="Boka B."/>
            <person name="Rigling D."/>
            <person name="Barry K."/>
            <person name="Lee J."/>
            <person name="Mihaltcheva S."/>
            <person name="LaButti K."/>
            <person name="Lipzen A."/>
            <person name="Waldron R."/>
            <person name="Moloney N.M."/>
            <person name="Sperisen C."/>
            <person name="Kredics L."/>
            <person name="Vagvoelgyi C."/>
            <person name="Patrignani A."/>
            <person name="Fitzpatrick D."/>
            <person name="Nagy I."/>
            <person name="Doyle S."/>
            <person name="Anderson J.B."/>
            <person name="Grigoriev I.V."/>
            <person name="Gueldener U."/>
            <person name="Muensterkoetter M."/>
            <person name="Nagy L.G."/>
        </authorList>
    </citation>
    <scope>NUCLEOTIDE SEQUENCE [LARGE SCALE GENOMIC DNA]</scope>
    <source>
        <strain evidence="2">C18/9</strain>
    </source>
</reference>